<evidence type="ECO:0000259" key="2">
    <source>
        <dbReference type="Pfam" id="PF02357"/>
    </source>
</evidence>
<name>X1HYT6_9ZZZZ</name>
<dbReference type="GO" id="GO:0006354">
    <property type="term" value="P:DNA-templated transcription elongation"/>
    <property type="evidence" value="ECO:0007669"/>
    <property type="project" value="InterPro"/>
</dbReference>
<reference evidence="3" key="1">
    <citation type="journal article" date="2014" name="Front. Microbiol.">
        <title>High frequency of phylogenetically diverse reductive dehalogenase-homologous genes in deep subseafloor sedimentary metagenomes.</title>
        <authorList>
            <person name="Kawai M."/>
            <person name="Futagami T."/>
            <person name="Toyoda A."/>
            <person name="Takaki Y."/>
            <person name="Nishi S."/>
            <person name="Hori S."/>
            <person name="Arai W."/>
            <person name="Tsubouchi T."/>
            <person name="Morono Y."/>
            <person name="Uchiyama I."/>
            <person name="Ito T."/>
            <person name="Fujiyama A."/>
            <person name="Inagaki F."/>
            <person name="Takami H."/>
        </authorList>
    </citation>
    <scope>NUCLEOTIDE SEQUENCE</scope>
    <source>
        <strain evidence="3">Expedition CK06-06</strain>
    </source>
</reference>
<feature type="domain" description="NusG-like N-terminal" evidence="2">
    <location>
        <begin position="29"/>
        <end position="100"/>
    </location>
</feature>
<dbReference type="Pfam" id="PF02357">
    <property type="entry name" value="NusG"/>
    <property type="match status" value="1"/>
</dbReference>
<sequence>SKWCLVLKLSDNPPMLTPQAKTLGDLSGRWWVAHTRARFEKAFAWDLLRRGIGYFLPMVERVRISGGKKRRVLLPLFSSYVFFCGDNDDRYATMTTNRICRTIEVIDQDSFIAELTAIERTLKSGAELQPYPQAPIGQRCRVTNGVLKGLEGVVIQHRKRARLVLEINILGQGAVMEIDADLLEPVD</sequence>
<dbReference type="InterPro" id="IPR036735">
    <property type="entry name" value="NGN_dom_sf"/>
</dbReference>
<dbReference type="EMBL" id="BARU01022625">
    <property type="protein sequence ID" value="GAH58974.1"/>
    <property type="molecule type" value="Genomic_DNA"/>
</dbReference>
<dbReference type="SUPFAM" id="SSF82679">
    <property type="entry name" value="N-utilization substance G protein NusG, N-terminal domain"/>
    <property type="match status" value="1"/>
</dbReference>
<dbReference type="InterPro" id="IPR008991">
    <property type="entry name" value="Translation_prot_SH3-like_sf"/>
</dbReference>
<evidence type="ECO:0000256" key="1">
    <source>
        <dbReference type="ARBA" id="ARBA00023163"/>
    </source>
</evidence>
<dbReference type="CDD" id="cd09895">
    <property type="entry name" value="NGN_SP_UpxY"/>
    <property type="match status" value="1"/>
</dbReference>
<evidence type="ECO:0000313" key="3">
    <source>
        <dbReference type="EMBL" id="GAH58974.1"/>
    </source>
</evidence>
<dbReference type="Gene3D" id="3.30.70.940">
    <property type="entry name" value="NusG, N-terminal domain"/>
    <property type="match status" value="1"/>
</dbReference>
<dbReference type="AlphaFoldDB" id="X1HYT6"/>
<dbReference type="SUPFAM" id="SSF50104">
    <property type="entry name" value="Translation proteins SH3-like domain"/>
    <property type="match status" value="1"/>
</dbReference>
<proteinExistence type="predicted"/>
<comment type="caution">
    <text evidence="3">The sequence shown here is derived from an EMBL/GenBank/DDBJ whole genome shotgun (WGS) entry which is preliminary data.</text>
</comment>
<keyword evidence="1" id="KW-0804">Transcription</keyword>
<gene>
    <name evidence="3" type="ORF">S03H2_36827</name>
</gene>
<organism evidence="3">
    <name type="scientific">marine sediment metagenome</name>
    <dbReference type="NCBI Taxonomy" id="412755"/>
    <lineage>
        <taxon>unclassified sequences</taxon>
        <taxon>metagenomes</taxon>
        <taxon>ecological metagenomes</taxon>
    </lineage>
</organism>
<dbReference type="InterPro" id="IPR006645">
    <property type="entry name" value="NGN-like_dom"/>
</dbReference>
<feature type="non-terminal residue" evidence="3">
    <location>
        <position position="1"/>
    </location>
</feature>
<protein>
    <recommendedName>
        <fullName evidence="2">NusG-like N-terminal domain-containing protein</fullName>
    </recommendedName>
</protein>
<accession>X1HYT6</accession>